<reference evidence="6" key="1">
    <citation type="submission" date="2016-06" db="EMBL/GenBank/DDBJ databases">
        <authorList>
            <person name="Nascimento L."/>
            <person name="Pereira R.V."/>
            <person name="Martins L.F."/>
            <person name="Quaggio R.B."/>
            <person name="Silva A.M."/>
            <person name="Setubal J.C."/>
        </authorList>
    </citation>
    <scope>NUCLEOTIDE SEQUENCE [LARGE SCALE GENOMIC DNA]</scope>
</reference>
<dbReference type="InterPro" id="IPR036388">
    <property type="entry name" value="WH-like_DNA-bd_sf"/>
</dbReference>
<dbReference type="CDD" id="cd00090">
    <property type="entry name" value="HTH_ARSR"/>
    <property type="match status" value="1"/>
</dbReference>
<dbReference type="NCBIfam" id="NF033788">
    <property type="entry name" value="HTH_metalloreg"/>
    <property type="match status" value="1"/>
</dbReference>
<dbReference type="InterPro" id="IPR036390">
    <property type="entry name" value="WH_DNA-bd_sf"/>
</dbReference>
<evidence type="ECO:0000313" key="5">
    <source>
        <dbReference type="EMBL" id="OUM87488.1"/>
    </source>
</evidence>
<dbReference type="PRINTS" id="PR00778">
    <property type="entry name" value="HTHARSR"/>
</dbReference>
<keyword evidence="3" id="KW-0804">Transcription</keyword>
<keyword evidence="1" id="KW-0805">Transcription regulation</keyword>
<evidence type="ECO:0000256" key="3">
    <source>
        <dbReference type="ARBA" id="ARBA00023163"/>
    </source>
</evidence>
<sequence>MDREKRDYQFLAEKDIEIIAQTFKVLSDPTRIKILHLLSQDECSVTHLAEVLGMSQSAVSHQLRLLKNLRLVKFRREGHTVYYSCDDDHVIMLLKQAVQHITHD</sequence>
<dbReference type="AlphaFoldDB" id="A0A1Y3PQT0"/>
<dbReference type="Gene3D" id="1.10.10.10">
    <property type="entry name" value="Winged helix-like DNA-binding domain superfamily/Winged helix DNA-binding domain"/>
    <property type="match status" value="1"/>
</dbReference>
<dbReference type="InterPro" id="IPR011991">
    <property type="entry name" value="ArsR-like_HTH"/>
</dbReference>
<dbReference type="SMART" id="SM00418">
    <property type="entry name" value="HTH_ARSR"/>
    <property type="match status" value="1"/>
</dbReference>
<feature type="domain" description="HTH arsR-type" evidence="4">
    <location>
        <begin position="11"/>
        <end position="104"/>
    </location>
</feature>
<dbReference type="SUPFAM" id="SSF46785">
    <property type="entry name" value="Winged helix' DNA-binding domain"/>
    <property type="match status" value="1"/>
</dbReference>
<dbReference type="GO" id="GO:0003677">
    <property type="term" value="F:DNA binding"/>
    <property type="evidence" value="ECO:0007669"/>
    <property type="project" value="UniProtKB-KW"/>
</dbReference>
<dbReference type="InterPro" id="IPR001845">
    <property type="entry name" value="HTH_ArsR_DNA-bd_dom"/>
</dbReference>
<dbReference type="Pfam" id="PF01022">
    <property type="entry name" value="HTH_5"/>
    <property type="match status" value="1"/>
</dbReference>
<dbReference type="PANTHER" id="PTHR43132:SF6">
    <property type="entry name" value="HTH-TYPE TRANSCRIPTIONAL REPRESSOR CZRA"/>
    <property type="match status" value="1"/>
</dbReference>
<protein>
    <submittedName>
        <fullName evidence="5">Transcriptional regulator</fullName>
    </submittedName>
</protein>
<gene>
    <name evidence="5" type="ORF">BAA01_12610</name>
</gene>
<dbReference type="EMBL" id="LZRT01000075">
    <property type="protein sequence ID" value="OUM87488.1"/>
    <property type="molecule type" value="Genomic_DNA"/>
</dbReference>
<keyword evidence="2" id="KW-0238">DNA-binding</keyword>
<evidence type="ECO:0000259" key="4">
    <source>
        <dbReference type="PROSITE" id="PS50987"/>
    </source>
</evidence>
<accession>A0A1Y3PQT0</accession>
<evidence type="ECO:0000313" key="6">
    <source>
        <dbReference type="Proteomes" id="UP000196475"/>
    </source>
</evidence>
<dbReference type="PROSITE" id="PS50987">
    <property type="entry name" value="HTH_ARSR_2"/>
    <property type="match status" value="1"/>
</dbReference>
<evidence type="ECO:0000256" key="2">
    <source>
        <dbReference type="ARBA" id="ARBA00023125"/>
    </source>
</evidence>
<dbReference type="Proteomes" id="UP000196475">
    <property type="component" value="Unassembled WGS sequence"/>
</dbReference>
<organism evidence="5 6">
    <name type="scientific">Bacillus thermozeamaize</name>
    <dbReference type="NCBI Taxonomy" id="230954"/>
    <lineage>
        <taxon>Bacteria</taxon>
        <taxon>Bacillati</taxon>
        <taxon>Bacillota</taxon>
        <taxon>Bacilli</taxon>
        <taxon>Bacillales</taxon>
        <taxon>Bacillaceae</taxon>
        <taxon>Bacillus</taxon>
    </lineage>
</organism>
<comment type="caution">
    <text evidence="5">The sequence shown here is derived from an EMBL/GenBank/DDBJ whole genome shotgun (WGS) entry which is preliminary data.</text>
</comment>
<proteinExistence type="predicted"/>
<name>A0A1Y3PQT0_9BACI</name>
<dbReference type="PANTHER" id="PTHR43132">
    <property type="entry name" value="ARSENICAL RESISTANCE OPERON REPRESSOR ARSR-RELATED"/>
    <property type="match status" value="1"/>
</dbReference>
<dbReference type="InterPro" id="IPR051011">
    <property type="entry name" value="Metal_resp_trans_reg"/>
</dbReference>
<dbReference type="GO" id="GO:0003700">
    <property type="term" value="F:DNA-binding transcription factor activity"/>
    <property type="evidence" value="ECO:0007669"/>
    <property type="project" value="InterPro"/>
</dbReference>
<evidence type="ECO:0000256" key="1">
    <source>
        <dbReference type="ARBA" id="ARBA00023015"/>
    </source>
</evidence>